<protein>
    <submittedName>
        <fullName evidence="10">MYH1B protein</fullName>
    </submittedName>
</protein>
<dbReference type="Gene3D" id="3.40.850.10">
    <property type="entry name" value="Kinesin motor domain"/>
    <property type="match status" value="1"/>
</dbReference>
<dbReference type="PROSITE" id="PS51456">
    <property type="entry name" value="MYOSIN_MOTOR"/>
    <property type="match status" value="1"/>
</dbReference>
<dbReference type="AlphaFoldDB" id="A0A7L0ETG9"/>
<evidence type="ECO:0000256" key="6">
    <source>
        <dbReference type="ARBA" id="ARBA00023175"/>
    </source>
</evidence>
<gene>
    <name evidence="10" type="primary">Myh1b_3</name>
    <name evidence="10" type="ORF">TROMEL_R14556</name>
</gene>
<evidence type="ECO:0000313" key="10">
    <source>
        <dbReference type="EMBL" id="NXJ86407.1"/>
    </source>
</evidence>
<reference evidence="10 11" key="1">
    <citation type="submission" date="2019-09" db="EMBL/GenBank/DDBJ databases">
        <title>Bird 10,000 Genomes (B10K) Project - Family phase.</title>
        <authorList>
            <person name="Zhang G."/>
        </authorList>
    </citation>
    <scope>NUCLEOTIDE SEQUENCE [LARGE SCALE GENOMIC DNA]</scope>
    <source>
        <strain evidence="10">B10K-DU-007-40</strain>
        <tissue evidence="10">Mixed tissue sample</tissue>
    </source>
</reference>
<evidence type="ECO:0000259" key="9">
    <source>
        <dbReference type="PROSITE" id="PS51456"/>
    </source>
</evidence>
<evidence type="ECO:0000256" key="2">
    <source>
        <dbReference type="ARBA" id="ARBA00022741"/>
    </source>
</evidence>
<dbReference type="GO" id="GO:0016020">
    <property type="term" value="C:membrane"/>
    <property type="evidence" value="ECO:0007669"/>
    <property type="project" value="TreeGrafter"/>
</dbReference>
<comment type="caution">
    <text evidence="8">Lacks conserved residue(s) required for the propagation of feature annotation.</text>
</comment>
<organism evidence="10 11">
    <name type="scientific">Trogon melanurus</name>
    <name type="common">Black-tailed trogon</name>
    <dbReference type="NCBI Taxonomy" id="56311"/>
    <lineage>
        <taxon>Eukaryota</taxon>
        <taxon>Metazoa</taxon>
        <taxon>Chordata</taxon>
        <taxon>Craniata</taxon>
        <taxon>Vertebrata</taxon>
        <taxon>Euteleostomi</taxon>
        <taxon>Archelosauria</taxon>
        <taxon>Archosauria</taxon>
        <taxon>Dinosauria</taxon>
        <taxon>Saurischia</taxon>
        <taxon>Theropoda</taxon>
        <taxon>Coelurosauria</taxon>
        <taxon>Aves</taxon>
        <taxon>Neognathae</taxon>
        <taxon>Neoaves</taxon>
        <taxon>Telluraves</taxon>
        <taxon>Coraciimorphae</taxon>
        <taxon>Trogoniformes</taxon>
        <taxon>Trogonidae</taxon>
        <taxon>Trogon</taxon>
    </lineage>
</organism>
<dbReference type="GO" id="GO:0016459">
    <property type="term" value="C:myosin complex"/>
    <property type="evidence" value="ECO:0007669"/>
    <property type="project" value="UniProtKB-KW"/>
</dbReference>
<accession>A0A7L0ETG9</accession>
<dbReference type="Gene3D" id="1.20.58.530">
    <property type="match status" value="1"/>
</dbReference>
<dbReference type="InterPro" id="IPR001609">
    <property type="entry name" value="Myosin_head_motor_dom-like"/>
</dbReference>
<dbReference type="Pfam" id="PF00063">
    <property type="entry name" value="Myosin_head"/>
    <property type="match status" value="1"/>
</dbReference>
<dbReference type="GO" id="GO:0005737">
    <property type="term" value="C:cytoplasm"/>
    <property type="evidence" value="ECO:0007669"/>
    <property type="project" value="TreeGrafter"/>
</dbReference>
<evidence type="ECO:0000256" key="8">
    <source>
        <dbReference type="PROSITE-ProRule" id="PRU00782"/>
    </source>
</evidence>
<dbReference type="SUPFAM" id="SSF52540">
    <property type="entry name" value="P-loop containing nucleoside triphosphate hydrolases"/>
    <property type="match status" value="1"/>
</dbReference>
<comment type="similarity">
    <text evidence="1 8">Belongs to the TRAFAC class myosin-kinesin ATPase superfamily. Myosin family.</text>
</comment>
<evidence type="ECO:0000256" key="3">
    <source>
        <dbReference type="ARBA" id="ARBA00022840"/>
    </source>
</evidence>
<evidence type="ECO:0000313" key="11">
    <source>
        <dbReference type="Proteomes" id="UP000550660"/>
    </source>
</evidence>
<keyword evidence="3" id="KW-0067">ATP-binding</keyword>
<feature type="domain" description="Myosin motor" evidence="9">
    <location>
        <begin position="1"/>
        <end position="406"/>
    </location>
</feature>
<dbReference type="Gene3D" id="1.10.10.820">
    <property type="match status" value="1"/>
</dbReference>
<dbReference type="PANTHER" id="PTHR13140:SF857">
    <property type="entry name" value="MYOSIN-11"/>
    <property type="match status" value="1"/>
</dbReference>
<keyword evidence="11" id="KW-1185">Reference proteome</keyword>
<dbReference type="InterPro" id="IPR036961">
    <property type="entry name" value="Kinesin_motor_dom_sf"/>
</dbReference>
<evidence type="ECO:0000256" key="1">
    <source>
        <dbReference type="ARBA" id="ARBA00008314"/>
    </source>
</evidence>
<feature type="non-terminal residue" evidence="10">
    <location>
        <position position="406"/>
    </location>
</feature>
<keyword evidence="4" id="KW-0175">Coiled coil</keyword>
<sequence>LQGTLEDQIISANPLLEAFGNAKTVRNDNSSRFGKFIRIHFGATGKLASADIETYLLEKSRVTFQLKAERSYHIFYQIMSNKKPELIDMLLITTNPYDYQFVSQGEITVPSINDQEELMATDSAIDILGFTADEKTAIYKLTGAVMHYGNLKFKQKQREEQAEPDGTEVADKAAYLMGLNSADLLKALCYPRVKVGNEYVTKGQTVQQVNNSVGALAKAVYEKMFLWMVVRINQQLDTKQPRQYFIGVLDIAGFEIFDFNSLEQLCINFTNEKLQQFFNHHMFVLEQEEPSHDCILLQTFSLLYCITLQPMGIFSILEEECMFPKATDTSFKNKLYDQHLGKSNNFQKPKPAKGKAEAHFSLVHYAGTVDYNISGWLEKNKDPLNETVIGLYQKSSVKTLALLFAS</sequence>
<dbReference type="GO" id="GO:0007015">
    <property type="term" value="P:actin filament organization"/>
    <property type="evidence" value="ECO:0007669"/>
    <property type="project" value="TreeGrafter"/>
</dbReference>
<proteinExistence type="inferred from homology"/>
<evidence type="ECO:0000256" key="5">
    <source>
        <dbReference type="ARBA" id="ARBA00023123"/>
    </source>
</evidence>
<dbReference type="PANTHER" id="PTHR13140">
    <property type="entry name" value="MYOSIN"/>
    <property type="match status" value="1"/>
</dbReference>
<dbReference type="InterPro" id="IPR027417">
    <property type="entry name" value="P-loop_NTPase"/>
</dbReference>
<dbReference type="SMART" id="SM00242">
    <property type="entry name" value="MYSc"/>
    <property type="match status" value="1"/>
</dbReference>
<dbReference type="Proteomes" id="UP000550660">
    <property type="component" value="Unassembled WGS sequence"/>
</dbReference>
<dbReference type="GO" id="GO:0000146">
    <property type="term" value="F:microfilament motor activity"/>
    <property type="evidence" value="ECO:0007669"/>
    <property type="project" value="TreeGrafter"/>
</dbReference>
<comment type="caution">
    <text evidence="10">The sequence shown here is derived from an EMBL/GenBank/DDBJ whole genome shotgun (WGS) entry which is preliminary data.</text>
</comment>
<dbReference type="OrthoDB" id="312459at2759"/>
<keyword evidence="5 8" id="KW-0518">Myosin</keyword>
<evidence type="ECO:0000256" key="7">
    <source>
        <dbReference type="ARBA" id="ARBA00023203"/>
    </source>
</evidence>
<evidence type="ECO:0000256" key="4">
    <source>
        <dbReference type="ARBA" id="ARBA00023054"/>
    </source>
</evidence>
<keyword evidence="6" id="KW-0505">Motor protein</keyword>
<name>A0A7L0ETG9_TROML</name>
<dbReference type="FunFam" id="1.20.120.720:FF:000001">
    <property type="entry name" value="Myosin heavy chain, muscle"/>
    <property type="match status" value="1"/>
</dbReference>
<dbReference type="PRINTS" id="PR00193">
    <property type="entry name" value="MYOSINHEAVY"/>
</dbReference>
<dbReference type="GO" id="GO:0005524">
    <property type="term" value="F:ATP binding"/>
    <property type="evidence" value="ECO:0007669"/>
    <property type="project" value="UniProtKB-KW"/>
</dbReference>
<keyword evidence="7 8" id="KW-0009">Actin-binding</keyword>
<dbReference type="GO" id="GO:0051015">
    <property type="term" value="F:actin filament binding"/>
    <property type="evidence" value="ECO:0007669"/>
    <property type="project" value="TreeGrafter"/>
</dbReference>
<feature type="non-terminal residue" evidence="10">
    <location>
        <position position="1"/>
    </location>
</feature>
<dbReference type="FunFam" id="1.10.10.820:FF:000001">
    <property type="entry name" value="Myosin heavy chain"/>
    <property type="match status" value="1"/>
</dbReference>
<keyword evidence="2" id="KW-0547">Nucleotide-binding</keyword>
<dbReference type="Gene3D" id="1.20.120.720">
    <property type="entry name" value="Myosin VI head, motor domain, U50 subdomain"/>
    <property type="match status" value="1"/>
</dbReference>
<dbReference type="EMBL" id="VXAG01003012">
    <property type="protein sequence ID" value="NXJ86407.1"/>
    <property type="molecule type" value="Genomic_DNA"/>
</dbReference>